<dbReference type="SUPFAM" id="SSF52821">
    <property type="entry name" value="Rhodanese/Cell cycle control phosphatase"/>
    <property type="match status" value="1"/>
</dbReference>
<organism evidence="2 3">
    <name type="scientific">Brevibacillus choshinensis</name>
    <dbReference type="NCBI Taxonomy" id="54911"/>
    <lineage>
        <taxon>Bacteria</taxon>
        <taxon>Bacillati</taxon>
        <taxon>Bacillota</taxon>
        <taxon>Bacilli</taxon>
        <taxon>Bacillales</taxon>
        <taxon>Paenibacillaceae</taxon>
        <taxon>Brevibacillus</taxon>
    </lineage>
</organism>
<feature type="domain" description="Rhodanese" evidence="1">
    <location>
        <begin position="19"/>
        <end position="103"/>
    </location>
</feature>
<dbReference type="PANTHER" id="PTHR43031">
    <property type="entry name" value="FAD-DEPENDENT OXIDOREDUCTASE"/>
    <property type="match status" value="1"/>
</dbReference>
<name>A0ABR5N8K5_BRECH</name>
<reference evidence="2 3" key="1">
    <citation type="submission" date="2015-09" db="EMBL/GenBank/DDBJ databases">
        <title>Genome sequencing project for genomic taxonomy and phylogenomics of Bacillus-like bacteria.</title>
        <authorList>
            <person name="Liu B."/>
            <person name="Wang J."/>
            <person name="Zhu Y."/>
            <person name="Liu G."/>
            <person name="Chen Q."/>
            <person name="Chen Z."/>
            <person name="Lan J."/>
            <person name="Che J."/>
            <person name="Ge C."/>
            <person name="Shi H."/>
            <person name="Pan Z."/>
            <person name="Liu X."/>
        </authorList>
    </citation>
    <scope>NUCLEOTIDE SEQUENCE [LARGE SCALE GENOMIC DNA]</scope>
    <source>
        <strain evidence="2 3">DSM 8552</strain>
    </source>
</reference>
<evidence type="ECO:0000313" key="2">
    <source>
        <dbReference type="EMBL" id="KQL46951.1"/>
    </source>
</evidence>
<protein>
    <recommendedName>
        <fullName evidence="1">Rhodanese domain-containing protein</fullName>
    </recommendedName>
</protein>
<proteinExistence type="predicted"/>
<comment type="caution">
    <text evidence="2">The sequence shown here is derived from an EMBL/GenBank/DDBJ whole genome shotgun (WGS) entry which is preliminary data.</text>
</comment>
<dbReference type="InterPro" id="IPR001763">
    <property type="entry name" value="Rhodanese-like_dom"/>
</dbReference>
<dbReference type="EMBL" id="LJJB01000010">
    <property type="protein sequence ID" value="KQL46951.1"/>
    <property type="molecule type" value="Genomic_DNA"/>
</dbReference>
<dbReference type="CDD" id="cd00158">
    <property type="entry name" value="RHOD"/>
    <property type="match status" value="1"/>
</dbReference>
<dbReference type="InterPro" id="IPR050229">
    <property type="entry name" value="GlpE_sulfurtransferase"/>
</dbReference>
<evidence type="ECO:0000259" key="1">
    <source>
        <dbReference type="PROSITE" id="PS50206"/>
    </source>
</evidence>
<dbReference type="Proteomes" id="UP000051063">
    <property type="component" value="Unassembled WGS sequence"/>
</dbReference>
<dbReference type="Pfam" id="PF00581">
    <property type="entry name" value="Rhodanese"/>
    <property type="match status" value="1"/>
</dbReference>
<evidence type="ECO:0000313" key="3">
    <source>
        <dbReference type="Proteomes" id="UP000051063"/>
    </source>
</evidence>
<dbReference type="SMART" id="SM00450">
    <property type="entry name" value="RHOD"/>
    <property type="match status" value="1"/>
</dbReference>
<dbReference type="Gene3D" id="3.40.250.10">
    <property type="entry name" value="Rhodanese-like domain"/>
    <property type="match status" value="1"/>
</dbReference>
<keyword evidence="3" id="KW-1185">Reference proteome</keyword>
<accession>A0ABR5N8K5</accession>
<dbReference type="PANTHER" id="PTHR43031:SF17">
    <property type="entry name" value="SULFURTRANSFERASE YTWF-RELATED"/>
    <property type="match status" value="1"/>
</dbReference>
<dbReference type="RefSeq" id="WP_055746050.1">
    <property type="nucleotide sequence ID" value="NZ_LJJB01000010.1"/>
</dbReference>
<dbReference type="PROSITE" id="PS50206">
    <property type="entry name" value="RHODANESE_3"/>
    <property type="match status" value="1"/>
</dbReference>
<dbReference type="InterPro" id="IPR036873">
    <property type="entry name" value="Rhodanese-like_dom_sf"/>
</dbReference>
<sequence>MSKGWQDVTTEEVEKRLSSDAPLQLIDVRNPDEYGDGHIPGSTLIPLPELPARIHEIDQNREVIFICRSGNRSGKACEYLDQLGYANLNNMVGGMLAWTGKQERN</sequence>
<gene>
    <name evidence="2" type="ORF">AN963_19030</name>
</gene>